<dbReference type="RefSeq" id="WP_212007404.1">
    <property type="nucleotide sequence ID" value="NZ_JAAFYZ010000006.1"/>
</dbReference>
<organism evidence="2 3">
    <name type="scientific">Catenulispora pinistramenti</name>
    <dbReference type="NCBI Taxonomy" id="2705254"/>
    <lineage>
        <taxon>Bacteria</taxon>
        <taxon>Bacillati</taxon>
        <taxon>Actinomycetota</taxon>
        <taxon>Actinomycetes</taxon>
        <taxon>Catenulisporales</taxon>
        <taxon>Catenulisporaceae</taxon>
        <taxon>Catenulispora</taxon>
    </lineage>
</organism>
<evidence type="ECO:0000256" key="1">
    <source>
        <dbReference type="SAM" id="MobiDB-lite"/>
    </source>
</evidence>
<dbReference type="InterPro" id="IPR043737">
    <property type="entry name" value="DUF5682"/>
</dbReference>
<feature type="compositionally biased region" description="Basic and acidic residues" evidence="1">
    <location>
        <begin position="145"/>
        <end position="155"/>
    </location>
</feature>
<name>A0ABS5KJZ3_9ACTN</name>
<keyword evidence="3" id="KW-1185">Reference proteome</keyword>
<dbReference type="EMBL" id="JAAFYZ010000006">
    <property type="protein sequence ID" value="MBS2545741.1"/>
    <property type="molecule type" value="Genomic_DNA"/>
</dbReference>
<dbReference type="InterPro" id="IPR050458">
    <property type="entry name" value="LolB"/>
</dbReference>
<dbReference type="Proteomes" id="UP000730482">
    <property type="component" value="Unassembled WGS sequence"/>
</dbReference>
<protein>
    <submittedName>
        <fullName evidence="2">Uncharacterized protein</fullName>
    </submittedName>
</protein>
<reference evidence="2 3" key="1">
    <citation type="submission" date="2020-02" db="EMBL/GenBank/DDBJ databases">
        <title>Acidophilic actinobacteria isolated from forest soil.</title>
        <authorList>
            <person name="Golinska P."/>
        </authorList>
    </citation>
    <scope>NUCLEOTIDE SEQUENCE [LARGE SCALE GENOMIC DNA]</scope>
    <source>
        <strain evidence="2 3">NL8</strain>
    </source>
</reference>
<evidence type="ECO:0000313" key="2">
    <source>
        <dbReference type="EMBL" id="MBS2545741.1"/>
    </source>
</evidence>
<evidence type="ECO:0000313" key="3">
    <source>
        <dbReference type="Proteomes" id="UP000730482"/>
    </source>
</evidence>
<sequence length="781" mass="84047">MPETATPAGPVAGGEAAGPVTLLGIRHHGPGSARAVAAALAELKPDAILIEGPPEADALIPMAAHPSMRPPVALLVYADADPSRAGFWPFAEFSPEWIALRFGIDADIPVRFIDLPSGHRFAALPQDEDAEDREQGTASEDDQEEERHGEERHVLDSMRRTDPIAALATAAGYDDPERWWEDVVEQRANGTFSALDSFAAIADAMAAVRDQTRPEDEQREAYMRQCVREEIKAGRRRIAVICGAFHVPALAELGPAAPDVKILKELPKKAKTTATWVPWTHGRLSFRSGYGAGIESPGWYHHLFTAPDLVVERWLARVAELFRAEDLPVSSAHLIEATRLAQTLATLRGRTLAGLTEVTEAVQSVLCGGYDTQMALVRDKLVIGEDLGEVPPDVPVVPLAADLAKEQKRLRFQPKPGQTEAKLDLREPNPGDKSRLLHRLNILGIHWGTLGRSQGSGTFWETWSLDWQPEFAVKLVEAAIWGTTVATAASAKSADRAADAEQLAGITDVVEACLLADLPDALDPIMTLLADRAALDTDVAHLADALPALARTLRYGDVRGTDTSSLRKVADTLVVRIALGFPPACSGLDEDGAQKMRVRMDKTHQAVGLLDDAAAIQEWHRALRLVADREGMTGLLAGRALRLLYDAAKIDGDELNRRMGLALTPGVPPAEAAAWLDGVLSGGAMLLIHDPVLLGLLDRWIAGIPADTFTDVLPLLRRTFSNFEGPERRKIGELARTVGAAPVAGVAAGAEPPGFDRARADRALPVVRMLLGLGTKGETDA</sequence>
<accession>A0ABS5KJZ3</accession>
<gene>
    <name evidence="2" type="ORF">KGQ19_02545</name>
</gene>
<dbReference type="Pfam" id="PF18934">
    <property type="entry name" value="DUF5682"/>
    <property type="match status" value="1"/>
</dbReference>
<comment type="caution">
    <text evidence="2">The sequence shown here is derived from an EMBL/GenBank/DDBJ whole genome shotgun (WGS) entry which is preliminary data.</text>
</comment>
<feature type="region of interest" description="Disordered" evidence="1">
    <location>
        <begin position="124"/>
        <end position="155"/>
    </location>
</feature>
<dbReference type="PANTHER" id="PTHR30634">
    <property type="entry name" value="OUTER MEMBRANE LOLAB LIPOPROTEIN INSERTION APPARATUS"/>
    <property type="match status" value="1"/>
</dbReference>
<dbReference type="PANTHER" id="PTHR30634:SF14">
    <property type="match status" value="1"/>
</dbReference>
<proteinExistence type="predicted"/>